<proteinExistence type="predicted"/>
<dbReference type="EMBL" id="JBGBPY010000001">
    <property type="protein sequence ID" value="MEY2183727.1"/>
    <property type="molecule type" value="Genomic_DNA"/>
</dbReference>
<gene>
    <name evidence="2" type="ORF">AB7878_14985</name>
</gene>
<evidence type="ECO:0000313" key="2">
    <source>
        <dbReference type="EMBL" id="MEY2183727.1"/>
    </source>
</evidence>
<evidence type="ECO:0000256" key="1">
    <source>
        <dbReference type="SAM" id="SignalP"/>
    </source>
</evidence>
<name>A0ABV4ATL7_9GAMM</name>
<keyword evidence="3" id="KW-1185">Reference proteome</keyword>
<dbReference type="InterPro" id="IPR013785">
    <property type="entry name" value="Aldolase_TIM"/>
</dbReference>
<dbReference type="SUPFAM" id="SSF51445">
    <property type="entry name" value="(Trans)glycosidases"/>
    <property type="match status" value="1"/>
</dbReference>
<dbReference type="Proteomes" id="UP001562159">
    <property type="component" value="Unassembled WGS sequence"/>
</dbReference>
<comment type="caution">
    <text evidence="2">The sequence shown here is derived from an EMBL/GenBank/DDBJ whole genome shotgun (WGS) entry which is preliminary data.</text>
</comment>
<organism evidence="2 3">
    <name type="scientific">Rhodanobacter humi</name>
    <dbReference type="NCBI Taxonomy" id="1888173"/>
    <lineage>
        <taxon>Bacteria</taxon>
        <taxon>Pseudomonadati</taxon>
        <taxon>Pseudomonadota</taxon>
        <taxon>Gammaproteobacteria</taxon>
        <taxon>Lysobacterales</taxon>
        <taxon>Rhodanobacteraceae</taxon>
        <taxon>Rhodanobacter</taxon>
    </lineage>
</organism>
<evidence type="ECO:0000313" key="3">
    <source>
        <dbReference type="Proteomes" id="UP001562159"/>
    </source>
</evidence>
<dbReference type="Gene3D" id="3.20.20.70">
    <property type="entry name" value="Aldolase class I"/>
    <property type="match status" value="1"/>
</dbReference>
<keyword evidence="1" id="KW-0732">Signal</keyword>
<protein>
    <submittedName>
        <fullName evidence="2">Enterotoxin</fullName>
    </submittedName>
</protein>
<feature type="signal peptide" evidence="1">
    <location>
        <begin position="1"/>
        <end position="40"/>
    </location>
</feature>
<sequence>MIDPLSENGLTQVTAVPTSLRKSVLALLLAVAFAMGGAHAQGVVGAGKPAPVAGANDLANRQGALGSFGGQAVGMGWRVTGEHMADVSVQDGINHRSVNVIAPFALVMKDGSRLGIDNMRLLTPPHTVKLAADPAASRLAARLPGDAVQASFGDSGGRFRVDWRVVQRSGSHYLREIVTITALKRDEPIARVELLDVQADGAFVDGTVSGSPVVWHTDWLGFEYPMAQSTVRGGKVRMWVDRKLSLGKGRPVTYSAVIGAANAGQLRRDFGTYIERERARPYRPFLHYNTYYDLDGHYTEAQALDRIDTFGRELVDQRHVKMDSFMFDGGWSDNDPDWNFSEAFPHGFVPLCKAAQKYGAAPGIWMSPWGGYGIQKTEMVARGEKEGYEIINGGLALSGPRYWKRFHQVAMKLADRDCINQFKFDGTGNADTVVSGSQFDSDFAAMIQLIDDIRADKPNTFINLSTGTWASPFWLRWTDTVWRGSVFDHNFAGVGTPRERWITFRDQQTYQNIVIKGPLFPLNSLMLHGIIYARHARSGARDAAFPGLTTDPGHDFANEVHSFFATGTQLQELYITPSLLTSQDWDVLADAAKWSRANADVLRDVHWIGGDPGRLDVYGWAAWSPKNAVVTFRNPDDKPQLAMVDLQRQLQLPPGMARRFSVQDVWKSGGTDVPKTLDADHTGTITLAPFEVLTLELTPVGGG</sequence>
<dbReference type="InterPro" id="IPR017853">
    <property type="entry name" value="GH"/>
</dbReference>
<accession>A0ABV4ATL7</accession>
<reference evidence="2 3" key="1">
    <citation type="submission" date="2024-07" db="EMBL/GenBank/DDBJ databases">
        <title>Molecular mechanisms and environmental adaptations of flagellar loss and biofilm growth of Rhodanobacter under environmental stress.</title>
        <authorList>
            <person name="Chen M."/>
        </authorList>
    </citation>
    <scope>NUCLEOTIDE SEQUENCE [LARGE SCALE GENOMIC DNA]</scope>
    <source>
        <strain evidence="2 3">RS22</strain>
    </source>
</reference>
<feature type="chain" id="PRO_5045965045" evidence="1">
    <location>
        <begin position="41"/>
        <end position="703"/>
    </location>
</feature>